<keyword evidence="1 2" id="KW-0732">Signal</keyword>
<accession>A0ABT8CYF1</accession>
<feature type="chain" id="PRO_5047531924" evidence="2">
    <location>
        <begin position="21"/>
        <end position="209"/>
    </location>
</feature>
<sequence length="209" mass="23855">MKAKITYIIISFFLSVALFAQQKMTDAEIKTFKASIEKEAAKMTSLTADFVQQKHMDIVSKVIESKGVFYLKSPNKLLLEYQTPQKMKIVFKEGKMHVKSNGKVTTTDLAKNKKFKQLNDLIVGSYNGNLLNDKAFDIVYSKKGTTKIAKLTPKEKAITKYIKAIELYFNNNETTVSEVKMMESSSDYTLIIFKNKKVNVEVNDLIFNF</sequence>
<evidence type="ECO:0000256" key="1">
    <source>
        <dbReference type="ARBA" id="ARBA00022729"/>
    </source>
</evidence>
<dbReference type="CDD" id="cd16325">
    <property type="entry name" value="LolA"/>
    <property type="match status" value="1"/>
</dbReference>
<dbReference type="Pfam" id="PF03548">
    <property type="entry name" value="LolA"/>
    <property type="match status" value="1"/>
</dbReference>
<dbReference type="Proteomes" id="UP001242368">
    <property type="component" value="Unassembled WGS sequence"/>
</dbReference>
<keyword evidence="4" id="KW-1185">Reference proteome</keyword>
<dbReference type="RefSeq" id="WP_290364456.1">
    <property type="nucleotide sequence ID" value="NZ_JAUFQU010000001.1"/>
</dbReference>
<gene>
    <name evidence="3" type="ORF">QW060_15960</name>
</gene>
<feature type="signal peptide" evidence="2">
    <location>
        <begin position="1"/>
        <end position="20"/>
    </location>
</feature>
<evidence type="ECO:0000313" key="3">
    <source>
        <dbReference type="EMBL" id="MDN3708597.1"/>
    </source>
</evidence>
<keyword evidence="3" id="KW-0449">Lipoprotein</keyword>
<evidence type="ECO:0000313" key="4">
    <source>
        <dbReference type="Proteomes" id="UP001242368"/>
    </source>
</evidence>
<proteinExistence type="predicted"/>
<dbReference type="InterPro" id="IPR029046">
    <property type="entry name" value="LolA/LolB/LppX"/>
</dbReference>
<evidence type="ECO:0000256" key="2">
    <source>
        <dbReference type="SAM" id="SignalP"/>
    </source>
</evidence>
<organism evidence="3 4">
    <name type="scientific">Paenimyroides ceti</name>
    <dbReference type="NCBI Taxonomy" id="395087"/>
    <lineage>
        <taxon>Bacteria</taxon>
        <taxon>Pseudomonadati</taxon>
        <taxon>Bacteroidota</taxon>
        <taxon>Flavobacteriia</taxon>
        <taxon>Flavobacteriales</taxon>
        <taxon>Flavobacteriaceae</taxon>
        <taxon>Paenimyroides</taxon>
    </lineage>
</organism>
<dbReference type="EMBL" id="JAUFQU010000001">
    <property type="protein sequence ID" value="MDN3708597.1"/>
    <property type="molecule type" value="Genomic_DNA"/>
</dbReference>
<dbReference type="InterPro" id="IPR004564">
    <property type="entry name" value="OM_lipoprot_carrier_LolA-like"/>
</dbReference>
<protein>
    <submittedName>
        <fullName evidence="3">Outer membrane lipoprotein carrier protein LolA</fullName>
    </submittedName>
</protein>
<comment type="caution">
    <text evidence="3">The sequence shown here is derived from an EMBL/GenBank/DDBJ whole genome shotgun (WGS) entry which is preliminary data.</text>
</comment>
<dbReference type="PANTHER" id="PTHR35869:SF1">
    <property type="entry name" value="OUTER-MEMBRANE LIPOPROTEIN CARRIER PROTEIN"/>
    <property type="match status" value="1"/>
</dbReference>
<dbReference type="PANTHER" id="PTHR35869">
    <property type="entry name" value="OUTER-MEMBRANE LIPOPROTEIN CARRIER PROTEIN"/>
    <property type="match status" value="1"/>
</dbReference>
<reference evidence="4" key="1">
    <citation type="journal article" date="2019" name="Int. J. Syst. Evol. Microbiol.">
        <title>The Global Catalogue of Microorganisms (GCM) 10K type strain sequencing project: providing services to taxonomists for standard genome sequencing and annotation.</title>
        <authorList>
            <consortium name="The Broad Institute Genomics Platform"/>
            <consortium name="The Broad Institute Genome Sequencing Center for Infectious Disease"/>
            <person name="Wu L."/>
            <person name="Ma J."/>
        </authorList>
    </citation>
    <scope>NUCLEOTIDE SEQUENCE [LARGE SCALE GENOMIC DNA]</scope>
    <source>
        <strain evidence="4">CECT 7184</strain>
    </source>
</reference>
<dbReference type="SUPFAM" id="SSF89392">
    <property type="entry name" value="Prokaryotic lipoproteins and lipoprotein localization factors"/>
    <property type="match status" value="1"/>
</dbReference>
<dbReference type="Gene3D" id="2.50.20.10">
    <property type="entry name" value="Lipoprotein localisation LolA/LolB/LppX"/>
    <property type="match status" value="1"/>
</dbReference>
<name>A0ABT8CYF1_9FLAO</name>